<dbReference type="SUPFAM" id="SSF53098">
    <property type="entry name" value="Ribonuclease H-like"/>
    <property type="match status" value="1"/>
</dbReference>
<evidence type="ECO:0008006" key="5">
    <source>
        <dbReference type="Google" id="ProtNLM"/>
    </source>
</evidence>
<proteinExistence type="predicted"/>
<comment type="caution">
    <text evidence="3">The sequence shown here is derived from an EMBL/GenBank/DDBJ whole genome shotgun (WGS) entry which is preliminary data.</text>
</comment>
<dbReference type="InterPro" id="IPR036397">
    <property type="entry name" value="RNaseH_sf"/>
</dbReference>
<name>A0A8X8YZ22_SALSN</name>
<keyword evidence="2" id="KW-0472">Membrane</keyword>
<dbReference type="Gene3D" id="3.30.420.10">
    <property type="entry name" value="Ribonuclease H-like superfamily/Ribonuclease H"/>
    <property type="match status" value="1"/>
</dbReference>
<dbReference type="GO" id="GO:0003676">
    <property type="term" value="F:nucleic acid binding"/>
    <property type="evidence" value="ECO:0007669"/>
    <property type="project" value="InterPro"/>
</dbReference>
<reference evidence="3" key="2">
    <citation type="submission" date="2020-08" db="EMBL/GenBank/DDBJ databases">
        <title>Plant Genome Project.</title>
        <authorList>
            <person name="Zhang R.-G."/>
        </authorList>
    </citation>
    <scope>NUCLEOTIDE SEQUENCE</scope>
    <source>
        <strain evidence="3">Huo1</strain>
        <tissue evidence="3">Leaf</tissue>
    </source>
</reference>
<evidence type="ECO:0000313" key="3">
    <source>
        <dbReference type="EMBL" id="KAG6385318.1"/>
    </source>
</evidence>
<organism evidence="3">
    <name type="scientific">Salvia splendens</name>
    <name type="common">Scarlet sage</name>
    <dbReference type="NCBI Taxonomy" id="180675"/>
    <lineage>
        <taxon>Eukaryota</taxon>
        <taxon>Viridiplantae</taxon>
        <taxon>Streptophyta</taxon>
        <taxon>Embryophyta</taxon>
        <taxon>Tracheophyta</taxon>
        <taxon>Spermatophyta</taxon>
        <taxon>Magnoliopsida</taxon>
        <taxon>eudicotyledons</taxon>
        <taxon>Gunneridae</taxon>
        <taxon>Pentapetalae</taxon>
        <taxon>asterids</taxon>
        <taxon>lamiids</taxon>
        <taxon>Lamiales</taxon>
        <taxon>Lamiaceae</taxon>
        <taxon>Nepetoideae</taxon>
        <taxon>Mentheae</taxon>
        <taxon>Salviinae</taxon>
        <taxon>Salvia</taxon>
        <taxon>Salvia subgen. Calosphace</taxon>
        <taxon>core Calosphace</taxon>
    </lineage>
</organism>
<dbReference type="EMBL" id="PNBA02000022">
    <property type="protein sequence ID" value="KAG6385318.1"/>
    <property type="molecule type" value="Genomic_DNA"/>
</dbReference>
<protein>
    <recommendedName>
        <fullName evidence="5">3'-5' exonuclease domain-containing protein</fullName>
    </recommendedName>
</protein>
<evidence type="ECO:0000313" key="4">
    <source>
        <dbReference type="Proteomes" id="UP000298416"/>
    </source>
</evidence>
<evidence type="ECO:0000256" key="1">
    <source>
        <dbReference type="SAM" id="MobiDB-lite"/>
    </source>
</evidence>
<evidence type="ECO:0000256" key="2">
    <source>
        <dbReference type="SAM" id="Phobius"/>
    </source>
</evidence>
<sequence>MGGKVYLRTDRFDVKLEGITFKPKDFDHLCRMDFLFPDGKIWDRPPVVGVDVMRHPRDPSILLVLLCFGVGCVILRFAAGEPLPSSICRFLSDKRIHFVAFGIPEKRELFPFKELGLKTRKVDVGYLAAETFNQPKCRKWDLPMLARRILGIKRMAGLTDASSAERHAVKSAICRLFITSIIGLGLLNADGSKLEAASPSRRSSFLKNLNSLGSFAEGLFKNRKKTGRLERVGSVLVRIGDSDDLSSQDVRGSDDDTGSSEKPLKGILKCPSTRLSCKSVRYEDESSASAMLKRANSKGYNVSFDC</sequence>
<keyword evidence="4" id="KW-1185">Reference proteome</keyword>
<feature type="region of interest" description="Disordered" evidence="1">
    <location>
        <begin position="245"/>
        <end position="265"/>
    </location>
</feature>
<dbReference type="Proteomes" id="UP000298416">
    <property type="component" value="Unassembled WGS sequence"/>
</dbReference>
<dbReference type="AlphaFoldDB" id="A0A8X8YZ22"/>
<feature type="transmembrane region" description="Helical" evidence="2">
    <location>
        <begin position="61"/>
        <end position="79"/>
    </location>
</feature>
<reference evidence="3" key="1">
    <citation type="submission" date="2018-01" db="EMBL/GenBank/DDBJ databases">
        <authorList>
            <person name="Mao J.F."/>
        </authorList>
    </citation>
    <scope>NUCLEOTIDE SEQUENCE</scope>
    <source>
        <strain evidence="3">Huo1</strain>
        <tissue evidence="3">Leaf</tissue>
    </source>
</reference>
<dbReference type="InterPro" id="IPR012337">
    <property type="entry name" value="RNaseH-like_sf"/>
</dbReference>
<keyword evidence="2" id="KW-1133">Transmembrane helix</keyword>
<gene>
    <name evidence="3" type="ORF">SASPL_154151</name>
</gene>
<keyword evidence="2" id="KW-0812">Transmembrane</keyword>
<accession>A0A8X8YZ22</accession>